<dbReference type="GO" id="GO:0031428">
    <property type="term" value="C:box C/D methylation guide snoRNP complex"/>
    <property type="evidence" value="ECO:0007669"/>
    <property type="project" value="InterPro"/>
</dbReference>
<dbReference type="Gene3D" id="1.10.287.4070">
    <property type="match status" value="1"/>
</dbReference>
<dbReference type="PANTHER" id="PTHR10894">
    <property type="entry name" value="NUCLEOLAR PROTEIN 5 NUCLEOLAR PROTEIN NOP5 NOP58"/>
    <property type="match status" value="1"/>
</dbReference>
<feature type="domain" description="Nop" evidence="7">
    <location>
        <begin position="126"/>
        <end position="244"/>
    </location>
</feature>
<evidence type="ECO:0000256" key="6">
    <source>
        <dbReference type="SAM" id="MobiDB-lite"/>
    </source>
</evidence>
<keyword evidence="9" id="KW-1185">Reference proteome</keyword>
<organism evidence="8 9">
    <name type="scientific">Nannochloropsis gaditana</name>
    <dbReference type="NCBI Taxonomy" id="72520"/>
    <lineage>
        <taxon>Eukaryota</taxon>
        <taxon>Sar</taxon>
        <taxon>Stramenopiles</taxon>
        <taxon>Ochrophyta</taxon>
        <taxon>Eustigmatophyceae</taxon>
        <taxon>Eustigmatales</taxon>
        <taxon>Monodopsidaceae</taxon>
        <taxon>Nannochloropsis</taxon>
    </lineage>
</organism>
<dbReference type="Pfam" id="PF01798">
    <property type="entry name" value="Nop"/>
    <property type="match status" value="1"/>
</dbReference>
<dbReference type="PROSITE" id="PS51358">
    <property type="entry name" value="NOP"/>
    <property type="match status" value="1"/>
</dbReference>
<proteinExistence type="inferred from homology"/>
<dbReference type="InterPro" id="IPR036070">
    <property type="entry name" value="Nop_dom_sf"/>
</dbReference>
<evidence type="ECO:0000313" key="8">
    <source>
        <dbReference type="EMBL" id="EWM24566.1"/>
    </source>
</evidence>
<dbReference type="Proteomes" id="UP000019335">
    <property type="component" value="Chromosome 13"/>
</dbReference>
<evidence type="ECO:0000313" key="9">
    <source>
        <dbReference type="Proteomes" id="UP000019335"/>
    </source>
</evidence>
<dbReference type="EMBL" id="AZIL01001183">
    <property type="protein sequence ID" value="EWM24566.1"/>
    <property type="molecule type" value="Genomic_DNA"/>
</dbReference>
<sequence length="330" mass="37193">MIIQSIALLDQLDKDLNTFAMRVREWYCWHFPELRDLVKDNYVFARCASYIQDRASLTEEKLEGLTEITFDEELSQSILAAAKTSMGMDTSAFDMGNIVAFTTRMVKLAEYRKQLHAYLLEKMATVAPNLGTLIGETVAARLIAKAGSLTSLAKSPASTIQILGAEKALFRALKTKGNTPKYGLIYHSSYIGRAAAKNKGRISRYLANKCSIASRIDTFAEEPTTRYGEKLKEQVEERLRFYDTGAAPRKNVDVMNAVRKELEEAGVLVVGAGEEGEKKKKKKKKEKKREEEEEEEEDATSSPTKEGKKRKAEVEESAEKKKKKKKKEKK</sequence>
<keyword evidence="8" id="KW-0687">Ribonucleoprotein</keyword>
<evidence type="ECO:0000256" key="1">
    <source>
        <dbReference type="ARBA" id="ARBA00004604"/>
    </source>
</evidence>
<evidence type="ECO:0000256" key="2">
    <source>
        <dbReference type="ARBA" id="ARBA00009211"/>
    </source>
</evidence>
<dbReference type="InterPro" id="IPR012976">
    <property type="entry name" value="NOSIC"/>
</dbReference>
<comment type="similarity">
    <text evidence="2">Belongs to the NOP5/NOP56 family.</text>
</comment>
<evidence type="ECO:0000256" key="3">
    <source>
        <dbReference type="ARBA" id="ARBA00022517"/>
    </source>
</evidence>
<reference evidence="8 9" key="1">
    <citation type="journal article" date="2014" name="Mol. Plant">
        <title>Chromosome Scale Genome Assembly and Transcriptome Profiling of Nannochloropsis gaditana in Nitrogen Depletion.</title>
        <authorList>
            <person name="Corteggiani Carpinelli E."/>
            <person name="Telatin A."/>
            <person name="Vitulo N."/>
            <person name="Forcato C."/>
            <person name="D'Angelo M."/>
            <person name="Schiavon R."/>
            <person name="Vezzi A."/>
            <person name="Giacometti G.M."/>
            <person name="Morosinotto T."/>
            <person name="Valle G."/>
        </authorList>
    </citation>
    <scope>NUCLEOTIDE SEQUENCE [LARGE SCALE GENOMIC DNA]</scope>
    <source>
        <strain evidence="8 9">B-31</strain>
    </source>
</reference>
<dbReference type="GO" id="GO:0032040">
    <property type="term" value="C:small-subunit processome"/>
    <property type="evidence" value="ECO:0007669"/>
    <property type="project" value="InterPro"/>
</dbReference>
<dbReference type="GO" id="GO:0042254">
    <property type="term" value="P:ribosome biogenesis"/>
    <property type="evidence" value="ECO:0007669"/>
    <property type="project" value="UniProtKB-KW"/>
</dbReference>
<dbReference type="OrthoDB" id="6780543at2759"/>
<dbReference type="Gene3D" id="1.10.246.90">
    <property type="entry name" value="Nop domain"/>
    <property type="match status" value="1"/>
</dbReference>
<comment type="caution">
    <text evidence="8">The sequence shown here is derived from an EMBL/GenBank/DDBJ whole genome shotgun (WGS) entry which is preliminary data.</text>
</comment>
<dbReference type="InterPro" id="IPR002687">
    <property type="entry name" value="Nop_dom"/>
</dbReference>
<dbReference type="SUPFAM" id="SSF89124">
    <property type="entry name" value="Nop domain"/>
    <property type="match status" value="1"/>
</dbReference>
<evidence type="ECO:0000256" key="5">
    <source>
        <dbReference type="ARBA" id="ARBA00040742"/>
    </source>
</evidence>
<gene>
    <name evidence="8" type="ORF">Naga_100140g14</name>
</gene>
<dbReference type="PANTHER" id="PTHR10894:SF0">
    <property type="entry name" value="NUCLEOLAR PROTEIN 56"/>
    <property type="match status" value="1"/>
</dbReference>
<comment type="subcellular location">
    <subcellularLocation>
        <location evidence="1">Nucleus</location>
        <location evidence="1">Nucleolus</location>
    </subcellularLocation>
</comment>
<protein>
    <recommendedName>
        <fullName evidence="5">Nucleolar protein 56</fullName>
    </recommendedName>
</protein>
<keyword evidence="4" id="KW-0539">Nucleus</keyword>
<dbReference type="SMART" id="SM00931">
    <property type="entry name" value="NOSIC"/>
    <property type="match status" value="1"/>
</dbReference>
<feature type="compositionally biased region" description="Basic residues" evidence="6">
    <location>
        <begin position="320"/>
        <end position="330"/>
    </location>
</feature>
<dbReference type="GO" id="GO:0030515">
    <property type="term" value="F:snoRNA binding"/>
    <property type="evidence" value="ECO:0007669"/>
    <property type="project" value="InterPro"/>
</dbReference>
<dbReference type="InterPro" id="IPR042239">
    <property type="entry name" value="Nop_C"/>
</dbReference>
<dbReference type="AlphaFoldDB" id="W7TVD6"/>
<keyword evidence="3" id="KW-0690">Ribosome biogenesis</keyword>
<accession>W7TVD6</accession>
<evidence type="ECO:0000256" key="4">
    <source>
        <dbReference type="ARBA" id="ARBA00023242"/>
    </source>
</evidence>
<dbReference type="InterPro" id="IPR045056">
    <property type="entry name" value="Nop56/Nop58"/>
</dbReference>
<feature type="region of interest" description="Disordered" evidence="6">
    <location>
        <begin position="273"/>
        <end position="330"/>
    </location>
</feature>
<evidence type="ECO:0000259" key="7">
    <source>
        <dbReference type="PROSITE" id="PS51358"/>
    </source>
</evidence>
<dbReference type="FunFam" id="1.10.246.90:FF:000001">
    <property type="entry name" value="Nucleolar protein 56"/>
    <property type="match status" value="1"/>
</dbReference>
<name>W7TVD6_9STRA</name>